<dbReference type="GO" id="GO:0016301">
    <property type="term" value="F:kinase activity"/>
    <property type="evidence" value="ECO:0007669"/>
    <property type="project" value="UniProtKB-KW"/>
</dbReference>
<evidence type="ECO:0000259" key="3">
    <source>
        <dbReference type="Pfam" id="PF00294"/>
    </source>
</evidence>
<dbReference type="OrthoDB" id="9779730at2"/>
<reference evidence="4 5" key="1">
    <citation type="submission" date="2019-08" db="EMBL/GenBank/DDBJ databases">
        <authorList>
            <person name="Liang Q."/>
        </authorList>
    </citation>
    <scope>NUCLEOTIDE SEQUENCE [LARGE SCALE GENOMIC DNA]</scope>
    <source>
        <strain evidence="4 5">V1718</strain>
    </source>
</reference>
<dbReference type="EMBL" id="CP042467">
    <property type="protein sequence ID" value="QED25981.1"/>
    <property type="molecule type" value="Genomic_DNA"/>
</dbReference>
<dbReference type="PROSITE" id="PS00584">
    <property type="entry name" value="PFKB_KINASES_2"/>
    <property type="match status" value="1"/>
</dbReference>
<dbReference type="InterPro" id="IPR029056">
    <property type="entry name" value="Ribokinase-like"/>
</dbReference>
<evidence type="ECO:0000313" key="4">
    <source>
        <dbReference type="EMBL" id="QED25981.1"/>
    </source>
</evidence>
<keyword evidence="5" id="KW-1185">Reference proteome</keyword>
<dbReference type="RefSeq" id="WP_146957026.1">
    <property type="nucleotide sequence ID" value="NZ_CP042467.1"/>
</dbReference>
<dbReference type="KEGG" id="bbae:FRD01_01640"/>
<dbReference type="AlphaFoldDB" id="A0A5B8XLI3"/>
<accession>A0A5B8XLI3</accession>
<dbReference type="Proteomes" id="UP000321595">
    <property type="component" value="Chromosome"/>
</dbReference>
<dbReference type="GO" id="GO:0005829">
    <property type="term" value="C:cytosol"/>
    <property type="evidence" value="ECO:0007669"/>
    <property type="project" value="TreeGrafter"/>
</dbReference>
<dbReference type="PANTHER" id="PTHR10584:SF166">
    <property type="entry name" value="RIBOKINASE"/>
    <property type="match status" value="1"/>
</dbReference>
<name>A0A5B8XLI3_9DELT</name>
<dbReference type="Pfam" id="PF00294">
    <property type="entry name" value="PfkB"/>
    <property type="match status" value="1"/>
</dbReference>
<dbReference type="PANTHER" id="PTHR10584">
    <property type="entry name" value="SUGAR KINASE"/>
    <property type="match status" value="1"/>
</dbReference>
<feature type="domain" description="Carbohydrate kinase PfkB" evidence="3">
    <location>
        <begin position="20"/>
        <end position="265"/>
    </location>
</feature>
<protein>
    <submittedName>
        <fullName evidence="4">Sugar kinase</fullName>
    </submittedName>
</protein>
<keyword evidence="2 4" id="KW-0418">Kinase</keyword>
<sequence length="308" mass="34176">MSLLVVGSVAFDSVKTPFGDVEDVLGGSALYFSTSASYFTDVSLVAVVGDDFPEEPVEFLKSRKVDVKGLHRAEGKTFRWKGEYGFDLNEAHTLDTQLNVFSDFKPELSDAQKDAKFIFLANIDPELQLEVLNQVRNPEFVACDTMNFWINGKPAELRRTLERVNMLVINESEARALAGESNIVKAAQAIRAMGPQYLVVKRGEYGALVFSDKETFFAPAYPLESVYDPTGAGDTFAGGLMGYIASRGRVDDETLRLGTVIGCVMASFDVEQFSFDALRDLKAAQILERFKRFHSLVNFETLTELPAR</sequence>
<dbReference type="Gene3D" id="3.40.1190.20">
    <property type="match status" value="1"/>
</dbReference>
<keyword evidence="1" id="KW-0808">Transferase</keyword>
<dbReference type="SUPFAM" id="SSF53613">
    <property type="entry name" value="Ribokinase-like"/>
    <property type="match status" value="1"/>
</dbReference>
<organism evidence="4 5">
    <name type="scientific">Microvenator marinus</name>
    <dbReference type="NCBI Taxonomy" id="2600177"/>
    <lineage>
        <taxon>Bacteria</taxon>
        <taxon>Deltaproteobacteria</taxon>
        <taxon>Bradymonadales</taxon>
        <taxon>Microvenatoraceae</taxon>
        <taxon>Microvenator</taxon>
    </lineage>
</organism>
<evidence type="ECO:0000256" key="1">
    <source>
        <dbReference type="ARBA" id="ARBA00022679"/>
    </source>
</evidence>
<gene>
    <name evidence="4" type="ORF">FRD01_01640</name>
</gene>
<dbReference type="InterPro" id="IPR011611">
    <property type="entry name" value="PfkB_dom"/>
</dbReference>
<evidence type="ECO:0000256" key="2">
    <source>
        <dbReference type="ARBA" id="ARBA00022777"/>
    </source>
</evidence>
<proteinExistence type="predicted"/>
<evidence type="ECO:0000313" key="5">
    <source>
        <dbReference type="Proteomes" id="UP000321595"/>
    </source>
</evidence>
<dbReference type="InterPro" id="IPR002173">
    <property type="entry name" value="Carboh/pur_kinase_PfkB_CS"/>
</dbReference>